<dbReference type="Proteomes" id="UP000255421">
    <property type="component" value="Unassembled WGS sequence"/>
</dbReference>
<dbReference type="GO" id="GO:0008652">
    <property type="term" value="P:amino acid biosynthetic process"/>
    <property type="evidence" value="ECO:0007669"/>
    <property type="project" value="UniProtKB-KW"/>
</dbReference>
<evidence type="ECO:0000313" key="6">
    <source>
        <dbReference type="EMBL" id="SDQ71910.1"/>
    </source>
</evidence>
<dbReference type="InterPro" id="IPR013785">
    <property type="entry name" value="Aldolase_TIM"/>
</dbReference>
<feature type="binding site" evidence="4">
    <location>
        <position position="61"/>
    </location>
    <ligand>
        <name>3-dehydroquinate</name>
        <dbReference type="ChEBI" id="CHEBI:32364"/>
    </ligand>
</feature>
<dbReference type="GO" id="GO:0009073">
    <property type="term" value="P:aromatic amino acid family biosynthetic process"/>
    <property type="evidence" value="ECO:0007669"/>
    <property type="project" value="UniProtKB-KW"/>
</dbReference>
<gene>
    <name evidence="4" type="primary">aroD</name>
    <name evidence="5" type="ORF">DWB78_05260</name>
    <name evidence="6" type="ORF">SAMN05216278_2247</name>
</gene>
<evidence type="ECO:0000256" key="3">
    <source>
        <dbReference type="ARBA" id="ARBA00023270"/>
    </source>
</evidence>
<sequence length="234" mass="24503">MDLSFDSFVLAAATADLSDAADPRVGEHADAVEFRMDLADSDPESALGAYDGDVPLVATNRASWEGGDCDDDDEDRLATLERAAERDAVAAVDIELDSLLTPRGATAADRVREAGASVVASFHDFEGTPAASELRETLHEAATVGDVGKVAVTATDDHDALRLLEATNAATTWGDTVATMAMGEAGRHTRAVAPVYGSKIGYAPVRPAEATAPGQYDLETLSRLVGDLERNPDT</sequence>
<dbReference type="InterPro" id="IPR050146">
    <property type="entry name" value="Type-I_3-dehydroquinase"/>
</dbReference>
<reference evidence="7" key="1">
    <citation type="submission" date="2016-10" db="EMBL/GenBank/DDBJ databases">
        <authorList>
            <person name="Varghese N."/>
            <person name="Submissions S."/>
        </authorList>
    </citation>
    <scope>NUCLEOTIDE SEQUENCE [LARGE SCALE GENOMIC DNA]</scope>
    <source>
        <strain evidence="7">CGMCC 1.12397</strain>
    </source>
</reference>
<proteinExistence type="inferred from homology"/>
<dbReference type="Proteomes" id="UP000199289">
    <property type="component" value="Unassembled WGS sequence"/>
</dbReference>
<keyword evidence="4" id="KW-0057">Aromatic amino acid biosynthesis</keyword>
<comment type="caution">
    <text evidence="4">Lacks conserved residue(s) required for the propagation of feature annotation.</text>
</comment>
<evidence type="ECO:0000313" key="8">
    <source>
        <dbReference type="Proteomes" id="UP000255421"/>
    </source>
</evidence>
<dbReference type="PANTHER" id="PTHR43699:SF1">
    <property type="entry name" value="3-DEHYDROQUINATE DEHYDRATASE"/>
    <property type="match status" value="1"/>
</dbReference>
<dbReference type="SUPFAM" id="SSF51569">
    <property type="entry name" value="Aldolase"/>
    <property type="match status" value="1"/>
</dbReference>
<comment type="pathway">
    <text evidence="4">Metabolic intermediate biosynthesis; chorismate biosynthesis; chorismate from D-erythrose 4-phosphate and phosphoenolpyruvate: step 3/7.</text>
</comment>
<keyword evidence="8" id="KW-1185">Reference proteome</keyword>
<dbReference type="OrthoDB" id="34329at2157"/>
<dbReference type="RefSeq" id="WP_092537385.1">
    <property type="nucleotide sequence ID" value="NZ_FNKQ01000003.1"/>
</dbReference>
<dbReference type="EMBL" id="QQST01000001">
    <property type="protein sequence ID" value="RDI71186.1"/>
    <property type="molecule type" value="Genomic_DNA"/>
</dbReference>
<dbReference type="PANTHER" id="PTHR43699">
    <property type="entry name" value="3-DEHYDROQUINATE DEHYDRATASE"/>
    <property type="match status" value="1"/>
</dbReference>
<accession>A0A1H1D672</accession>
<keyword evidence="3 4" id="KW-0704">Schiff base</keyword>
<name>A0A1H1D672_9EURY</name>
<comment type="subunit">
    <text evidence="4">Homodimer.</text>
</comment>
<dbReference type="GO" id="GO:0046279">
    <property type="term" value="P:3,4-dihydroxybenzoate biosynthetic process"/>
    <property type="evidence" value="ECO:0007669"/>
    <property type="project" value="TreeGrafter"/>
</dbReference>
<dbReference type="EC" id="4.2.1.10" evidence="4"/>
<dbReference type="CDD" id="cd00502">
    <property type="entry name" value="DHQase_I"/>
    <property type="match status" value="1"/>
</dbReference>
<dbReference type="AlphaFoldDB" id="A0A1H1D672"/>
<dbReference type="UniPathway" id="UPA00053">
    <property type="reaction ID" value="UER00086"/>
</dbReference>
<comment type="catalytic activity">
    <reaction evidence="1 4">
        <text>3-dehydroquinate = 3-dehydroshikimate + H2O</text>
        <dbReference type="Rhea" id="RHEA:21096"/>
        <dbReference type="ChEBI" id="CHEBI:15377"/>
        <dbReference type="ChEBI" id="CHEBI:16630"/>
        <dbReference type="ChEBI" id="CHEBI:32364"/>
        <dbReference type="EC" id="4.2.1.10"/>
    </reaction>
</comment>
<organism evidence="6 7">
    <name type="scientific">Halopelagius longus</name>
    <dbReference type="NCBI Taxonomy" id="1236180"/>
    <lineage>
        <taxon>Archaea</taxon>
        <taxon>Methanobacteriati</taxon>
        <taxon>Methanobacteriota</taxon>
        <taxon>Stenosarchaea group</taxon>
        <taxon>Halobacteria</taxon>
        <taxon>Halobacteriales</taxon>
        <taxon>Haloferacaceae</taxon>
    </lineage>
</organism>
<keyword evidence="4" id="KW-0028">Amino-acid biosynthesis</keyword>
<dbReference type="Pfam" id="PF01487">
    <property type="entry name" value="DHquinase_I"/>
    <property type="match status" value="1"/>
</dbReference>
<dbReference type="EMBL" id="FNKQ01000003">
    <property type="protein sequence ID" value="SDQ71910.1"/>
    <property type="molecule type" value="Genomic_DNA"/>
</dbReference>
<reference evidence="6" key="2">
    <citation type="submission" date="2016-10" db="EMBL/GenBank/DDBJ databases">
        <authorList>
            <person name="de Groot N.N."/>
        </authorList>
    </citation>
    <scope>NUCLEOTIDE SEQUENCE [LARGE SCALE GENOMIC DNA]</scope>
    <source>
        <strain evidence="6">CGMCC 1.12397</strain>
    </source>
</reference>
<evidence type="ECO:0000256" key="2">
    <source>
        <dbReference type="ARBA" id="ARBA00023239"/>
    </source>
</evidence>
<reference evidence="5 8" key="3">
    <citation type="submission" date="2018-07" db="EMBL/GenBank/DDBJ databases">
        <title>Genome sequence of extremly halophilic archaeon Halopelagius longus strain BC12-B1.</title>
        <authorList>
            <person name="Zhang X."/>
        </authorList>
    </citation>
    <scope>NUCLEOTIDE SEQUENCE [LARGE SCALE GENOMIC DNA]</scope>
    <source>
        <strain evidence="5 8">BC12-B1</strain>
    </source>
</reference>
<protein>
    <recommendedName>
        <fullName evidence="4">3-dehydroquinate dehydratase</fullName>
        <shortName evidence="4">3-dehydroquinase</shortName>
        <ecNumber evidence="4">4.2.1.10</ecNumber>
    </recommendedName>
    <alternativeName>
        <fullName evidence="4">Type I DHQase</fullName>
    </alternativeName>
    <alternativeName>
        <fullName evidence="4">Type I dehydroquinase</fullName>
        <shortName evidence="4">DHQ1</shortName>
    </alternativeName>
</protein>
<keyword evidence="2 4" id="KW-0456">Lyase</keyword>
<dbReference type="GO" id="GO:0009423">
    <property type="term" value="P:chorismate biosynthetic process"/>
    <property type="evidence" value="ECO:0007669"/>
    <property type="project" value="UniProtKB-UniRule"/>
</dbReference>
<evidence type="ECO:0000256" key="1">
    <source>
        <dbReference type="ARBA" id="ARBA00001864"/>
    </source>
</evidence>
<dbReference type="HAMAP" id="MF_00214">
    <property type="entry name" value="AroD"/>
    <property type="match status" value="1"/>
</dbReference>
<dbReference type="InterPro" id="IPR001381">
    <property type="entry name" value="DHquinase_I"/>
</dbReference>
<dbReference type="GO" id="GO:0003855">
    <property type="term" value="F:3-dehydroquinate dehydratase activity"/>
    <property type="evidence" value="ECO:0007669"/>
    <property type="project" value="UniProtKB-UniRule"/>
</dbReference>
<feature type="binding site" evidence="4">
    <location>
        <position position="211"/>
    </location>
    <ligand>
        <name>3-dehydroquinate</name>
        <dbReference type="ChEBI" id="CHEBI:32364"/>
    </ligand>
</feature>
<evidence type="ECO:0000313" key="7">
    <source>
        <dbReference type="Proteomes" id="UP000199289"/>
    </source>
</evidence>
<comment type="function">
    <text evidence="4">Involved in the third step of the chorismate pathway, which leads to the biosynthesis of aromatic amino acids. Catalyzes the cis-dehydration of 3-dehydroquinate (DHQ) and introduces the first double bond of the aromatic ring to yield 3-dehydroshikimate.</text>
</comment>
<feature type="binding site" evidence="4">
    <location>
        <begin position="33"/>
        <end position="35"/>
    </location>
    <ligand>
        <name>3-dehydroquinate</name>
        <dbReference type="ChEBI" id="CHEBI:32364"/>
    </ligand>
</feature>
<feature type="binding site" evidence="4">
    <location>
        <position position="215"/>
    </location>
    <ligand>
        <name>3-dehydroquinate</name>
        <dbReference type="ChEBI" id="CHEBI:32364"/>
    </ligand>
</feature>
<feature type="binding site" evidence="4">
    <location>
        <position position="190"/>
    </location>
    <ligand>
        <name>3-dehydroquinate</name>
        <dbReference type="ChEBI" id="CHEBI:32364"/>
    </ligand>
</feature>
<comment type="similarity">
    <text evidence="4">Belongs to the type-I 3-dehydroquinase family.</text>
</comment>
<feature type="active site" description="Proton donor/acceptor" evidence="4">
    <location>
        <position position="123"/>
    </location>
</feature>
<evidence type="ECO:0000313" key="5">
    <source>
        <dbReference type="EMBL" id="RDI71186.1"/>
    </source>
</evidence>
<dbReference type="Gene3D" id="3.20.20.70">
    <property type="entry name" value="Aldolase class I"/>
    <property type="match status" value="1"/>
</dbReference>
<feature type="active site" description="Schiff-base intermediate with substrate" evidence="4">
    <location>
        <position position="149"/>
    </location>
</feature>
<evidence type="ECO:0000256" key="4">
    <source>
        <dbReference type="HAMAP-Rule" id="MF_00214"/>
    </source>
</evidence>